<evidence type="ECO:0000313" key="2">
    <source>
        <dbReference type="EMBL" id="WIA23880.1"/>
    </source>
</evidence>
<proteinExistence type="predicted"/>
<evidence type="ECO:0000256" key="1">
    <source>
        <dbReference type="SAM" id="MobiDB-lite"/>
    </source>
</evidence>
<feature type="compositionally biased region" description="Basic and acidic residues" evidence="1">
    <location>
        <begin position="89"/>
        <end position="103"/>
    </location>
</feature>
<dbReference type="Proteomes" id="UP001244341">
    <property type="component" value="Chromosome 17b"/>
</dbReference>
<name>A0ABY8URL4_TETOB</name>
<organism evidence="2 3">
    <name type="scientific">Tetradesmus obliquus</name>
    <name type="common">Green alga</name>
    <name type="synonym">Acutodesmus obliquus</name>
    <dbReference type="NCBI Taxonomy" id="3088"/>
    <lineage>
        <taxon>Eukaryota</taxon>
        <taxon>Viridiplantae</taxon>
        <taxon>Chlorophyta</taxon>
        <taxon>core chlorophytes</taxon>
        <taxon>Chlorophyceae</taxon>
        <taxon>CS clade</taxon>
        <taxon>Sphaeropleales</taxon>
        <taxon>Scenedesmaceae</taxon>
        <taxon>Tetradesmus</taxon>
    </lineage>
</organism>
<protein>
    <submittedName>
        <fullName evidence="2">Uncharacterized protein</fullName>
    </submittedName>
</protein>
<accession>A0ABY8URL4</accession>
<gene>
    <name evidence="2" type="ORF">OEZ85_013530</name>
</gene>
<feature type="compositionally biased region" description="Low complexity" evidence="1">
    <location>
        <begin position="25"/>
        <end position="64"/>
    </location>
</feature>
<sequence>MPTIKEQLKQDLPIGLYGLMESQQAAAASAGGAVSATPTTSTAGEGTPFASRATTPTSPRTSGGMDADVRASLRRLATSSPVIRNCKKRATDKEDATAEHDRL</sequence>
<evidence type="ECO:0000313" key="3">
    <source>
        <dbReference type="Proteomes" id="UP001244341"/>
    </source>
</evidence>
<feature type="region of interest" description="Disordered" evidence="1">
    <location>
        <begin position="23"/>
        <end position="103"/>
    </location>
</feature>
<keyword evidence="3" id="KW-1185">Reference proteome</keyword>
<reference evidence="2 3" key="1">
    <citation type="submission" date="2023-05" db="EMBL/GenBank/DDBJ databases">
        <title>A 100% complete, gapless, phased diploid assembly of the Scenedesmus obliquus UTEX 3031 genome.</title>
        <authorList>
            <person name="Biondi T.C."/>
            <person name="Hanschen E.R."/>
            <person name="Kwon T."/>
            <person name="Eng W."/>
            <person name="Kruse C.P.S."/>
            <person name="Koehler S.I."/>
            <person name="Kunde Y."/>
            <person name="Gleasner C.D."/>
            <person name="You Mak K.T."/>
            <person name="Polle J."/>
            <person name="Hovde B.T."/>
            <person name="Starkenburg S.R."/>
        </authorList>
    </citation>
    <scope>NUCLEOTIDE SEQUENCE [LARGE SCALE GENOMIC DNA]</scope>
    <source>
        <strain evidence="2 3">DOE0152z</strain>
    </source>
</reference>
<dbReference type="EMBL" id="CP126224">
    <property type="protein sequence ID" value="WIA23880.1"/>
    <property type="molecule type" value="Genomic_DNA"/>
</dbReference>